<protein>
    <submittedName>
        <fullName evidence="2">Uncharacterized protein</fullName>
    </submittedName>
</protein>
<reference evidence="2" key="1">
    <citation type="submission" date="2021-11" db="EMBL/GenBank/DDBJ databases">
        <authorList>
            <consortium name="Genoscope - CEA"/>
            <person name="William W."/>
        </authorList>
    </citation>
    <scope>NUCLEOTIDE SEQUENCE</scope>
</reference>
<sequence length="278" mass="31066">MTDYKKWDHLDVSDDDDGEDAEDIKRRHADAVDAKRRDDLRTDVEKAISRRAPNADAAVVAAFVSQQTKGADALDNRARHVHVIEALAHRPALQEEATTRALCRLAREAADTGDVAKGKLYLEALNTLEACRRFGGALSLFERICAPADEASKELRRLYCKGAFGELRLKRFVFERVGEDPQMAAALDRHEREVLAKVLPPPPPPPRPPSGTRWLWWLCAGAGIAAASSRVFAPRAAAPPPPDLQAEEEAELLRQIDEDQKRVDEARRRLESMRKRGR</sequence>
<dbReference type="Proteomes" id="UP000789595">
    <property type="component" value="Unassembled WGS sequence"/>
</dbReference>
<gene>
    <name evidence="2" type="ORF">PECAL_4P27830</name>
</gene>
<accession>A0A8J2SLT8</accession>
<feature type="region of interest" description="Disordered" evidence="1">
    <location>
        <begin position="1"/>
        <end position="24"/>
    </location>
</feature>
<dbReference type="EMBL" id="CAKKNE010000004">
    <property type="protein sequence ID" value="CAH0375448.1"/>
    <property type="molecule type" value="Genomic_DNA"/>
</dbReference>
<feature type="compositionally biased region" description="Acidic residues" evidence="1">
    <location>
        <begin position="13"/>
        <end position="22"/>
    </location>
</feature>
<dbReference type="AlphaFoldDB" id="A0A8J2SLT8"/>
<feature type="compositionally biased region" description="Basic and acidic residues" evidence="1">
    <location>
        <begin position="1"/>
        <end position="12"/>
    </location>
</feature>
<evidence type="ECO:0000313" key="3">
    <source>
        <dbReference type="Proteomes" id="UP000789595"/>
    </source>
</evidence>
<proteinExistence type="predicted"/>
<feature type="region of interest" description="Disordered" evidence="1">
    <location>
        <begin position="254"/>
        <end position="278"/>
    </location>
</feature>
<evidence type="ECO:0000256" key="1">
    <source>
        <dbReference type="SAM" id="MobiDB-lite"/>
    </source>
</evidence>
<evidence type="ECO:0000313" key="2">
    <source>
        <dbReference type="EMBL" id="CAH0375448.1"/>
    </source>
</evidence>
<keyword evidence="3" id="KW-1185">Reference proteome</keyword>
<organism evidence="2 3">
    <name type="scientific">Pelagomonas calceolata</name>
    <dbReference type="NCBI Taxonomy" id="35677"/>
    <lineage>
        <taxon>Eukaryota</taxon>
        <taxon>Sar</taxon>
        <taxon>Stramenopiles</taxon>
        <taxon>Ochrophyta</taxon>
        <taxon>Pelagophyceae</taxon>
        <taxon>Pelagomonadales</taxon>
        <taxon>Pelagomonadaceae</taxon>
        <taxon>Pelagomonas</taxon>
    </lineage>
</organism>
<comment type="caution">
    <text evidence="2">The sequence shown here is derived from an EMBL/GenBank/DDBJ whole genome shotgun (WGS) entry which is preliminary data.</text>
</comment>
<name>A0A8J2SLT8_9STRA</name>